<keyword evidence="5" id="KW-1015">Disulfide bond</keyword>
<protein>
    <submittedName>
        <fullName evidence="8">Uncharacterized protein</fullName>
    </submittedName>
</protein>
<comment type="caution">
    <text evidence="8">The sequence shown here is derived from an EMBL/GenBank/DDBJ whole genome shotgun (WGS) entry which is preliminary data.</text>
</comment>
<evidence type="ECO:0000313" key="8">
    <source>
        <dbReference type="EMBL" id="CAB1448606.1"/>
    </source>
</evidence>
<evidence type="ECO:0000256" key="7">
    <source>
        <dbReference type="SAM" id="Phobius"/>
    </source>
</evidence>
<dbReference type="PANTHER" id="PTHR16803:SF0">
    <property type="entry name" value="HIGH AFFINITY IMMUNOGLOBULIN EPSILON RECEPTOR SUBUNIT GAMMA"/>
    <property type="match status" value="1"/>
</dbReference>
<keyword evidence="7" id="KW-0472">Membrane</keyword>
<dbReference type="GO" id="GO:0002376">
    <property type="term" value="P:immune system process"/>
    <property type="evidence" value="ECO:0007669"/>
    <property type="project" value="UniProtKB-KW"/>
</dbReference>
<reference evidence="8" key="1">
    <citation type="submission" date="2020-03" db="EMBL/GenBank/DDBJ databases">
        <authorList>
            <person name="Weist P."/>
        </authorList>
    </citation>
    <scope>NUCLEOTIDE SEQUENCE</scope>
</reference>
<dbReference type="EMBL" id="CADEAL010003983">
    <property type="protein sequence ID" value="CAB1448606.1"/>
    <property type="molecule type" value="Genomic_DNA"/>
</dbReference>
<keyword evidence="7" id="KW-1133">Transmembrane helix</keyword>
<keyword evidence="6" id="KW-0675">Receptor</keyword>
<dbReference type="AlphaFoldDB" id="A0A9N7VEY9"/>
<dbReference type="GO" id="GO:0032998">
    <property type="term" value="C:Fc-epsilon receptor I complex"/>
    <property type="evidence" value="ECO:0007669"/>
    <property type="project" value="InterPro"/>
</dbReference>
<evidence type="ECO:0000256" key="1">
    <source>
        <dbReference type="ARBA" id="ARBA00004251"/>
    </source>
</evidence>
<dbReference type="InterPro" id="IPR021663">
    <property type="entry name" value="CD3_zeta/IgE_Fc_rcpt_gamma"/>
</dbReference>
<dbReference type="InterPro" id="IPR042340">
    <property type="entry name" value="FCER1G"/>
</dbReference>
<evidence type="ECO:0000256" key="2">
    <source>
        <dbReference type="ARBA" id="ARBA00022475"/>
    </source>
</evidence>
<keyword evidence="4" id="KW-0391">Immunity</keyword>
<organism evidence="8 9">
    <name type="scientific">Pleuronectes platessa</name>
    <name type="common">European plaice</name>
    <dbReference type="NCBI Taxonomy" id="8262"/>
    <lineage>
        <taxon>Eukaryota</taxon>
        <taxon>Metazoa</taxon>
        <taxon>Chordata</taxon>
        <taxon>Craniata</taxon>
        <taxon>Vertebrata</taxon>
        <taxon>Euteleostomi</taxon>
        <taxon>Actinopterygii</taxon>
        <taxon>Neopterygii</taxon>
        <taxon>Teleostei</taxon>
        <taxon>Neoteleostei</taxon>
        <taxon>Acanthomorphata</taxon>
        <taxon>Carangaria</taxon>
        <taxon>Pleuronectiformes</taxon>
        <taxon>Pleuronectoidei</taxon>
        <taxon>Pleuronectidae</taxon>
        <taxon>Pleuronectes</taxon>
    </lineage>
</organism>
<dbReference type="Proteomes" id="UP001153269">
    <property type="component" value="Unassembled WGS sequence"/>
</dbReference>
<evidence type="ECO:0000256" key="3">
    <source>
        <dbReference type="ARBA" id="ARBA00022553"/>
    </source>
</evidence>
<comment type="subcellular location">
    <subcellularLocation>
        <location evidence="1">Cell membrane</location>
        <topology evidence="1">Single-pass type I membrane protein</topology>
    </subcellularLocation>
</comment>
<proteinExistence type="predicted"/>
<dbReference type="PANTHER" id="PTHR16803">
    <property type="entry name" value="HIGH AFFINITY IMMUNOGLOBULIN EPSILON RECEPTOR GAMMA-SUBUNIT"/>
    <property type="match status" value="1"/>
</dbReference>
<accession>A0A9N7VEY9</accession>
<evidence type="ECO:0000256" key="4">
    <source>
        <dbReference type="ARBA" id="ARBA00022859"/>
    </source>
</evidence>
<name>A0A9N7VEY9_PLEPL</name>
<evidence type="ECO:0000256" key="5">
    <source>
        <dbReference type="ARBA" id="ARBA00023157"/>
    </source>
</evidence>
<gene>
    <name evidence="8" type="ORF">PLEPLA_LOCUS36256</name>
</gene>
<feature type="transmembrane region" description="Helical" evidence="7">
    <location>
        <begin position="82"/>
        <end position="100"/>
    </location>
</feature>
<keyword evidence="2" id="KW-1003">Cell membrane</keyword>
<dbReference type="GO" id="GO:0019767">
    <property type="term" value="F:IgE receptor activity"/>
    <property type="evidence" value="ECO:0007669"/>
    <property type="project" value="InterPro"/>
</dbReference>
<keyword evidence="3" id="KW-0597">Phosphoprotein</keyword>
<evidence type="ECO:0000256" key="6">
    <source>
        <dbReference type="ARBA" id="ARBA00023170"/>
    </source>
</evidence>
<keyword evidence="9" id="KW-1185">Reference proteome</keyword>
<dbReference type="Pfam" id="PF11628">
    <property type="entry name" value="TCR_zetazeta"/>
    <property type="match status" value="1"/>
</dbReference>
<keyword evidence="7" id="KW-0812">Transmembrane</keyword>
<sequence length="141" mass="15239">MCSSSSGVGATSVLTLARCSDVSTFYCSLSRGTTDCPPFLPSENVVLKSPLLSKYQSDSSSDPPSHLQHPPAAIIEDMNICYILDGILILYGLILTVLYCRLRMVPDNNHPEKQPVKGGIYEGLRAPCADTYETIGKKAIV</sequence>
<evidence type="ECO:0000313" key="9">
    <source>
        <dbReference type="Proteomes" id="UP001153269"/>
    </source>
</evidence>